<keyword evidence="2" id="KW-1185">Reference proteome</keyword>
<reference evidence="1 2" key="2">
    <citation type="journal article" date="2012" name="Open Biol.">
        <title>Characteristics of nucleosomes and linker DNA regions on the genome of the basidiomycete Mixia osmundae revealed by mono- and dinucleosome mapping.</title>
        <authorList>
            <person name="Nishida H."/>
            <person name="Kondo S."/>
            <person name="Matsumoto T."/>
            <person name="Suzuki Y."/>
            <person name="Yoshikawa H."/>
            <person name="Taylor T.D."/>
            <person name="Sugiyama J."/>
        </authorList>
    </citation>
    <scope>NUCLEOTIDE SEQUENCE [LARGE SCALE GENOMIC DNA]</scope>
    <source>
        <strain evidence="2">CBS 9802 / IAM 14324 / JCM 22182 / KY 12970</strain>
    </source>
</reference>
<dbReference type="InParanoid" id="G7E851"/>
<gene>
    <name evidence="1" type="primary">Mo05700</name>
    <name evidence="1" type="ORF">E5Q_05700</name>
</gene>
<evidence type="ECO:0000313" key="1">
    <source>
        <dbReference type="EMBL" id="GAA99011.1"/>
    </source>
</evidence>
<evidence type="ECO:0000313" key="2">
    <source>
        <dbReference type="Proteomes" id="UP000009131"/>
    </source>
</evidence>
<accession>G7E851</accession>
<proteinExistence type="predicted"/>
<comment type="caution">
    <text evidence="1">The sequence shown here is derived from an EMBL/GenBank/DDBJ whole genome shotgun (WGS) entry which is preliminary data.</text>
</comment>
<organism evidence="1 2">
    <name type="scientific">Mixia osmundae (strain CBS 9802 / IAM 14324 / JCM 22182 / KY 12970)</name>
    <dbReference type="NCBI Taxonomy" id="764103"/>
    <lineage>
        <taxon>Eukaryota</taxon>
        <taxon>Fungi</taxon>
        <taxon>Dikarya</taxon>
        <taxon>Basidiomycota</taxon>
        <taxon>Pucciniomycotina</taxon>
        <taxon>Mixiomycetes</taxon>
        <taxon>Mixiales</taxon>
        <taxon>Mixiaceae</taxon>
        <taxon>Mixia</taxon>
    </lineage>
</organism>
<dbReference type="Proteomes" id="UP000009131">
    <property type="component" value="Unassembled WGS sequence"/>
</dbReference>
<dbReference type="OrthoDB" id="2537650at2759"/>
<protein>
    <submittedName>
        <fullName evidence="1">Uncharacterized protein</fullName>
    </submittedName>
</protein>
<reference evidence="1 2" key="1">
    <citation type="journal article" date="2011" name="J. Gen. Appl. Microbiol.">
        <title>Draft genome sequencing of the enigmatic basidiomycete Mixia osmundae.</title>
        <authorList>
            <person name="Nishida H."/>
            <person name="Nagatsuka Y."/>
            <person name="Sugiyama J."/>
        </authorList>
    </citation>
    <scope>NUCLEOTIDE SEQUENCE [LARGE SCALE GENOMIC DNA]</scope>
    <source>
        <strain evidence="2">CBS 9802 / IAM 14324 / JCM 22182 / KY 12970</strain>
    </source>
</reference>
<dbReference type="HOGENOM" id="CLU_2334079_0_0_1"/>
<name>G7E851_MIXOS</name>
<sequence>MSSEVLRELKRIQAMQDEIFEEHVRLDRDAQKDGMLEDKGDDQLRADFHERKVRLEALMDKLGDLSAAAERFHELPATTAGLPVDELLADKVDIKTYT</sequence>
<dbReference type="AlphaFoldDB" id="G7E851"/>
<dbReference type="RefSeq" id="XP_014571016.1">
    <property type="nucleotide sequence ID" value="XM_014715530.1"/>
</dbReference>
<dbReference type="EMBL" id="BABT02000170">
    <property type="protein sequence ID" value="GAA99011.1"/>
    <property type="molecule type" value="Genomic_DNA"/>
</dbReference>